<feature type="region of interest" description="Disordered" evidence="1">
    <location>
        <begin position="178"/>
        <end position="216"/>
    </location>
</feature>
<feature type="compositionally biased region" description="Polar residues" evidence="1">
    <location>
        <begin position="78"/>
        <end position="100"/>
    </location>
</feature>
<dbReference type="Proteomes" id="UP001311232">
    <property type="component" value="Unassembled WGS sequence"/>
</dbReference>
<proteinExistence type="predicted"/>
<name>A0AAV9RK59_9TELE</name>
<accession>A0AAV9RK59</accession>
<dbReference type="EMBL" id="JAHHUM010001750">
    <property type="protein sequence ID" value="KAK5609361.1"/>
    <property type="molecule type" value="Genomic_DNA"/>
</dbReference>
<sequence length="216" mass="23748">MDCLHCQEDVSSHKAKQPTCTEERRRKKRGRRRGPQKEGKNQNTKLPDQGWRRGLQKEGRARNSTQDRVQVDGRKEAQSSGSAPPNQTSSQLSAPGNPSITLFPLPVPEFREERANCLSLQSLDDNSTADHLSSIVSSFKAPIMAPPRFPPSFSRASLRVPKAPPWFQVSRAPPLKDSQRVLYAPRATKGSTSLAASRSSSSPLSLATKISTPHVS</sequence>
<gene>
    <name evidence="2" type="ORF">CRENBAI_010783</name>
</gene>
<feature type="compositionally biased region" description="Low complexity" evidence="1">
    <location>
        <begin position="191"/>
        <end position="207"/>
    </location>
</feature>
<keyword evidence="3" id="KW-1185">Reference proteome</keyword>
<dbReference type="AlphaFoldDB" id="A0AAV9RK59"/>
<evidence type="ECO:0000313" key="3">
    <source>
        <dbReference type="Proteomes" id="UP001311232"/>
    </source>
</evidence>
<feature type="compositionally biased region" description="Basic and acidic residues" evidence="1">
    <location>
        <begin position="1"/>
        <end position="12"/>
    </location>
</feature>
<evidence type="ECO:0000256" key="1">
    <source>
        <dbReference type="SAM" id="MobiDB-lite"/>
    </source>
</evidence>
<comment type="caution">
    <text evidence="2">The sequence shown here is derived from an EMBL/GenBank/DDBJ whole genome shotgun (WGS) entry which is preliminary data.</text>
</comment>
<evidence type="ECO:0000313" key="2">
    <source>
        <dbReference type="EMBL" id="KAK5609361.1"/>
    </source>
</evidence>
<protein>
    <submittedName>
        <fullName evidence="2">Uncharacterized protein</fullName>
    </submittedName>
</protein>
<feature type="region of interest" description="Disordered" evidence="1">
    <location>
        <begin position="1"/>
        <end position="104"/>
    </location>
</feature>
<feature type="compositionally biased region" description="Basic residues" evidence="1">
    <location>
        <begin position="25"/>
        <end position="34"/>
    </location>
</feature>
<reference evidence="2 3" key="1">
    <citation type="submission" date="2021-06" db="EMBL/GenBank/DDBJ databases">
        <authorList>
            <person name="Palmer J.M."/>
        </authorList>
    </citation>
    <scope>NUCLEOTIDE SEQUENCE [LARGE SCALE GENOMIC DNA]</scope>
    <source>
        <strain evidence="2 3">MEX-2019</strain>
        <tissue evidence="2">Muscle</tissue>
    </source>
</reference>
<organism evidence="2 3">
    <name type="scientific">Crenichthys baileyi</name>
    <name type="common">White River springfish</name>
    <dbReference type="NCBI Taxonomy" id="28760"/>
    <lineage>
        <taxon>Eukaryota</taxon>
        <taxon>Metazoa</taxon>
        <taxon>Chordata</taxon>
        <taxon>Craniata</taxon>
        <taxon>Vertebrata</taxon>
        <taxon>Euteleostomi</taxon>
        <taxon>Actinopterygii</taxon>
        <taxon>Neopterygii</taxon>
        <taxon>Teleostei</taxon>
        <taxon>Neoteleostei</taxon>
        <taxon>Acanthomorphata</taxon>
        <taxon>Ovalentaria</taxon>
        <taxon>Atherinomorphae</taxon>
        <taxon>Cyprinodontiformes</taxon>
        <taxon>Goodeidae</taxon>
        <taxon>Crenichthys</taxon>
    </lineage>
</organism>